<dbReference type="AlphaFoldDB" id="A0AAD8A8E6"/>
<dbReference type="GO" id="GO:0007165">
    <property type="term" value="P:signal transduction"/>
    <property type="evidence" value="ECO:0007669"/>
    <property type="project" value="UniProtKB-KW"/>
</dbReference>
<comment type="caution">
    <text evidence="8">Lacks conserved residue(s) required for the propagation of feature annotation.</text>
</comment>
<feature type="transmembrane region" description="Helical" evidence="8">
    <location>
        <begin position="137"/>
        <end position="157"/>
    </location>
</feature>
<evidence type="ECO:0000313" key="9">
    <source>
        <dbReference type="EMBL" id="KAJ9593627.1"/>
    </source>
</evidence>
<evidence type="ECO:0000256" key="3">
    <source>
        <dbReference type="ARBA" id="ARBA00022692"/>
    </source>
</evidence>
<feature type="transmembrane region" description="Helical" evidence="8">
    <location>
        <begin position="106"/>
        <end position="125"/>
    </location>
</feature>
<dbReference type="PROSITE" id="PS51257">
    <property type="entry name" value="PROKAR_LIPOPROTEIN"/>
    <property type="match status" value="1"/>
</dbReference>
<feature type="transmembrane region" description="Helical" evidence="8">
    <location>
        <begin position="12"/>
        <end position="34"/>
    </location>
</feature>
<evidence type="ECO:0000256" key="6">
    <source>
        <dbReference type="ARBA" id="ARBA00023170"/>
    </source>
</evidence>
<dbReference type="GO" id="GO:0050909">
    <property type="term" value="P:sensory perception of taste"/>
    <property type="evidence" value="ECO:0007669"/>
    <property type="project" value="InterPro"/>
</dbReference>
<gene>
    <name evidence="9" type="ORF">L9F63_014805</name>
</gene>
<evidence type="ECO:0000256" key="4">
    <source>
        <dbReference type="ARBA" id="ARBA00022989"/>
    </source>
</evidence>
<comment type="similarity">
    <text evidence="8">Belongs to the insect chemoreceptor superfamily. Gustatory receptor (GR) family.</text>
</comment>
<dbReference type="InterPro" id="IPR013604">
    <property type="entry name" value="7TM_chemorcpt"/>
</dbReference>
<dbReference type="Proteomes" id="UP001233999">
    <property type="component" value="Unassembled WGS sequence"/>
</dbReference>
<keyword evidence="5 8" id="KW-0472">Membrane</keyword>
<feature type="transmembrane region" description="Helical" evidence="8">
    <location>
        <begin position="304"/>
        <end position="323"/>
    </location>
</feature>
<evidence type="ECO:0000256" key="5">
    <source>
        <dbReference type="ARBA" id="ARBA00023136"/>
    </source>
</evidence>
<evidence type="ECO:0000256" key="7">
    <source>
        <dbReference type="ARBA" id="ARBA00023224"/>
    </source>
</evidence>
<feature type="transmembrane region" description="Helical" evidence="8">
    <location>
        <begin position="46"/>
        <end position="68"/>
    </location>
</feature>
<reference evidence="9" key="1">
    <citation type="journal article" date="2023" name="IScience">
        <title>Live-bearing cockroach genome reveals convergent evolutionary mechanisms linked to viviparity in insects and beyond.</title>
        <authorList>
            <person name="Fouks B."/>
            <person name="Harrison M.C."/>
            <person name="Mikhailova A.A."/>
            <person name="Marchal E."/>
            <person name="English S."/>
            <person name="Carruthers M."/>
            <person name="Jennings E.C."/>
            <person name="Chiamaka E.L."/>
            <person name="Frigard R.A."/>
            <person name="Pippel M."/>
            <person name="Attardo G.M."/>
            <person name="Benoit J.B."/>
            <person name="Bornberg-Bauer E."/>
            <person name="Tobe S.S."/>
        </authorList>
    </citation>
    <scope>NUCLEOTIDE SEQUENCE</scope>
    <source>
        <strain evidence="9">Stay&amp;Tobe</strain>
    </source>
</reference>
<dbReference type="GO" id="GO:0030424">
    <property type="term" value="C:axon"/>
    <property type="evidence" value="ECO:0007669"/>
    <property type="project" value="TreeGrafter"/>
</dbReference>
<dbReference type="GO" id="GO:0008049">
    <property type="term" value="P:male courtship behavior"/>
    <property type="evidence" value="ECO:0007669"/>
    <property type="project" value="TreeGrafter"/>
</dbReference>
<evidence type="ECO:0000313" key="10">
    <source>
        <dbReference type="Proteomes" id="UP001233999"/>
    </source>
</evidence>
<dbReference type="PANTHER" id="PTHR21143:SF133">
    <property type="entry name" value="GUSTATORY AND PHEROMONE RECEPTOR 32A-RELATED"/>
    <property type="match status" value="1"/>
</dbReference>
<keyword evidence="10" id="KW-1185">Reference proteome</keyword>
<dbReference type="Pfam" id="PF08395">
    <property type="entry name" value="7tm_7"/>
    <property type="match status" value="1"/>
</dbReference>
<evidence type="ECO:0000256" key="8">
    <source>
        <dbReference type="RuleBase" id="RU363108"/>
    </source>
</evidence>
<dbReference type="GO" id="GO:0007635">
    <property type="term" value="P:chemosensory behavior"/>
    <property type="evidence" value="ECO:0007669"/>
    <property type="project" value="TreeGrafter"/>
</dbReference>
<proteinExistence type="inferred from homology"/>
<comment type="subcellular location">
    <subcellularLocation>
        <location evidence="1 8">Cell membrane</location>
        <topology evidence="1 8">Multi-pass membrane protein</topology>
    </subcellularLocation>
</comment>
<feature type="non-terminal residue" evidence="9">
    <location>
        <position position="399"/>
    </location>
</feature>
<evidence type="ECO:0000256" key="1">
    <source>
        <dbReference type="ARBA" id="ARBA00004651"/>
    </source>
</evidence>
<keyword evidence="7 8" id="KW-0807">Transducer</keyword>
<name>A0AAD8A8E6_DIPPU</name>
<dbReference type="GO" id="GO:0005886">
    <property type="term" value="C:plasma membrane"/>
    <property type="evidence" value="ECO:0007669"/>
    <property type="project" value="UniProtKB-SubCell"/>
</dbReference>
<sequence>MEKEKFNNSVKYLYLVFWILLSSVTGCYVSKVSIDLFKERPAKLGISVTFSLIIMFVGNVISLINSIVKRNNFPKIMNTFWKVDNRLLTRSCADLYDKEKWCSIKYIITVSLLYAAIVNSLFWAFHEATVSNFIFDTFQNLPIFVSGILSIQFISLVKKLRKSLREINKLLGSYRKHKTVSITWKTPRRIINFLEDISAESVTLINNKFLNISKLHKTNLLNSKTSRRSIQFVDDTSAVPVIRLSEDVQLIQNIYIDLYEAKELINTTYGIPIILQVLNCYSLSVMTVIEGIDALTRKTDELTVVFDICLLTYVFVMLAWILLNCHQVSGESAKIISNVQKLMVRCDVPQDVRRDLNTFLYIMRDLPLQFTPSGLFTLNLSFLCNTVGLICTYVVVMLQ</sequence>
<protein>
    <recommendedName>
        <fullName evidence="8">Gustatory receptor</fullName>
    </recommendedName>
</protein>
<keyword evidence="6 8" id="KW-0675">Receptor</keyword>
<accession>A0AAD8A8E6</accession>
<keyword evidence="2 8" id="KW-1003">Cell membrane</keyword>
<comment type="caution">
    <text evidence="9">The sequence shown here is derived from an EMBL/GenBank/DDBJ whole genome shotgun (WGS) entry which is preliminary data.</text>
</comment>
<organism evidence="9 10">
    <name type="scientific">Diploptera punctata</name>
    <name type="common">Pacific beetle cockroach</name>
    <dbReference type="NCBI Taxonomy" id="6984"/>
    <lineage>
        <taxon>Eukaryota</taxon>
        <taxon>Metazoa</taxon>
        <taxon>Ecdysozoa</taxon>
        <taxon>Arthropoda</taxon>
        <taxon>Hexapoda</taxon>
        <taxon>Insecta</taxon>
        <taxon>Pterygota</taxon>
        <taxon>Neoptera</taxon>
        <taxon>Polyneoptera</taxon>
        <taxon>Dictyoptera</taxon>
        <taxon>Blattodea</taxon>
        <taxon>Blaberoidea</taxon>
        <taxon>Blaberidae</taxon>
        <taxon>Diplopterinae</taxon>
        <taxon>Diploptera</taxon>
    </lineage>
</organism>
<dbReference type="GO" id="GO:0043025">
    <property type="term" value="C:neuronal cell body"/>
    <property type="evidence" value="ECO:0007669"/>
    <property type="project" value="TreeGrafter"/>
</dbReference>
<evidence type="ECO:0000256" key="2">
    <source>
        <dbReference type="ARBA" id="ARBA00022475"/>
    </source>
</evidence>
<dbReference type="EMBL" id="JASPKZ010003419">
    <property type="protein sequence ID" value="KAJ9593627.1"/>
    <property type="molecule type" value="Genomic_DNA"/>
</dbReference>
<dbReference type="GO" id="GO:0030425">
    <property type="term" value="C:dendrite"/>
    <property type="evidence" value="ECO:0007669"/>
    <property type="project" value="TreeGrafter"/>
</dbReference>
<keyword evidence="4 8" id="KW-1133">Transmembrane helix</keyword>
<keyword evidence="3 8" id="KW-0812">Transmembrane</keyword>
<reference evidence="9" key="2">
    <citation type="submission" date="2023-05" db="EMBL/GenBank/DDBJ databases">
        <authorList>
            <person name="Fouks B."/>
        </authorList>
    </citation>
    <scope>NUCLEOTIDE SEQUENCE</scope>
    <source>
        <strain evidence="9">Stay&amp;Tobe</strain>
        <tissue evidence="9">Testes</tissue>
    </source>
</reference>
<feature type="transmembrane region" description="Helical" evidence="8">
    <location>
        <begin position="376"/>
        <end position="398"/>
    </location>
</feature>
<dbReference type="PANTHER" id="PTHR21143">
    <property type="entry name" value="INVERTEBRATE GUSTATORY RECEPTOR"/>
    <property type="match status" value="1"/>
</dbReference>
<comment type="function">
    <text evidence="8">Gustatory receptor which mediates acceptance or avoidance behavior, depending on its substrates.</text>
</comment>